<dbReference type="EMBL" id="ADAS02000012">
    <property type="protein sequence ID" value="OAV97514.1"/>
    <property type="molecule type" value="Genomic_DNA"/>
</dbReference>
<dbReference type="Proteomes" id="UP000005240">
    <property type="component" value="Unassembled WGS sequence"/>
</dbReference>
<accession>A0A180GYC0</accession>
<dbReference type="OrthoDB" id="660122at2759"/>
<feature type="chain" id="PRO_5008110439" evidence="1">
    <location>
        <begin position="27"/>
        <end position="63"/>
    </location>
</feature>
<evidence type="ECO:0000313" key="3">
    <source>
        <dbReference type="EnsemblFungi" id="PTTG_25977-t43_1-p1"/>
    </source>
</evidence>
<name>A0A180GYC0_PUCT1</name>
<organism evidence="2">
    <name type="scientific">Puccinia triticina (isolate 1-1 / race 1 (BBBD))</name>
    <name type="common">Brown leaf rust fungus</name>
    <dbReference type="NCBI Taxonomy" id="630390"/>
    <lineage>
        <taxon>Eukaryota</taxon>
        <taxon>Fungi</taxon>
        <taxon>Dikarya</taxon>
        <taxon>Basidiomycota</taxon>
        <taxon>Pucciniomycotina</taxon>
        <taxon>Pucciniomycetes</taxon>
        <taxon>Pucciniales</taxon>
        <taxon>Pucciniaceae</taxon>
        <taxon>Puccinia</taxon>
    </lineage>
</organism>
<keyword evidence="4" id="KW-1185">Reference proteome</keyword>
<gene>
    <name evidence="2" type="ORF">PTTG_25977</name>
</gene>
<evidence type="ECO:0000313" key="2">
    <source>
        <dbReference type="EMBL" id="OAV97514.1"/>
    </source>
</evidence>
<reference evidence="3 4" key="3">
    <citation type="journal article" date="2017" name="G3 (Bethesda)">
        <title>Comparative analysis highlights variable genome content of wheat rusts and divergence of the mating loci.</title>
        <authorList>
            <person name="Cuomo C.A."/>
            <person name="Bakkeren G."/>
            <person name="Khalil H.B."/>
            <person name="Panwar V."/>
            <person name="Joly D."/>
            <person name="Linning R."/>
            <person name="Sakthikumar S."/>
            <person name="Song X."/>
            <person name="Adiconis X."/>
            <person name="Fan L."/>
            <person name="Goldberg J.M."/>
            <person name="Levin J.Z."/>
            <person name="Young S."/>
            <person name="Zeng Q."/>
            <person name="Anikster Y."/>
            <person name="Bruce M."/>
            <person name="Wang M."/>
            <person name="Yin C."/>
            <person name="McCallum B."/>
            <person name="Szabo L.J."/>
            <person name="Hulbert S."/>
            <person name="Chen X."/>
            <person name="Fellers J.P."/>
        </authorList>
    </citation>
    <scope>NUCLEOTIDE SEQUENCE</scope>
    <source>
        <strain evidence="3">isolate 1-1 / race 1 (BBBD)</strain>
        <strain evidence="4">Isolate 1-1 / race 1 (BBBD)</strain>
    </source>
</reference>
<dbReference type="VEuPathDB" id="FungiDB:PTTG_25977"/>
<sequence>MVKFWAISNPLAILYLIFARLQFTRGTVLDQPLTQKAACYGSCPGRGQPYTSRDCKPILGCRG</sequence>
<protein>
    <submittedName>
        <fullName evidence="2 3">Uncharacterized protein</fullName>
    </submittedName>
</protein>
<reference evidence="2" key="2">
    <citation type="submission" date="2016-05" db="EMBL/GenBank/DDBJ databases">
        <title>Comparative analysis highlights variable genome content of wheat rusts and divergence of the mating loci.</title>
        <authorList>
            <person name="Cuomo C.A."/>
            <person name="Bakkeren G."/>
            <person name="Szabo L."/>
            <person name="Khalil H."/>
            <person name="Joly D."/>
            <person name="Goldberg J."/>
            <person name="Young S."/>
            <person name="Zeng Q."/>
            <person name="Fellers J."/>
        </authorList>
    </citation>
    <scope>NUCLEOTIDE SEQUENCE [LARGE SCALE GENOMIC DNA]</scope>
    <source>
        <strain evidence="2">1-1 BBBD Race 1</strain>
    </source>
</reference>
<keyword evidence="1" id="KW-0732">Signal</keyword>
<feature type="signal peptide" evidence="1">
    <location>
        <begin position="1"/>
        <end position="26"/>
    </location>
</feature>
<reference evidence="3" key="4">
    <citation type="submission" date="2025-05" db="UniProtKB">
        <authorList>
            <consortium name="EnsemblFungi"/>
        </authorList>
    </citation>
    <scope>IDENTIFICATION</scope>
    <source>
        <strain evidence="3">isolate 1-1 / race 1 (BBBD)</strain>
    </source>
</reference>
<dbReference type="AlphaFoldDB" id="A0A180GYC0"/>
<evidence type="ECO:0000313" key="4">
    <source>
        <dbReference type="Proteomes" id="UP000005240"/>
    </source>
</evidence>
<evidence type="ECO:0000256" key="1">
    <source>
        <dbReference type="SAM" id="SignalP"/>
    </source>
</evidence>
<dbReference type="EnsemblFungi" id="PTTG_25977-t43_1">
    <property type="protein sequence ID" value="PTTG_25977-t43_1-p1"/>
    <property type="gene ID" value="PTTG_25977"/>
</dbReference>
<proteinExistence type="predicted"/>
<reference evidence="2" key="1">
    <citation type="submission" date="2009-11" db="EMBL/GenBank/DDBJ databases">
        <authorList>
            <consortium name="The Broad Institute Genome Sequencing Platform"/>
            <person name="Ward D."/>
            <person name="Feldgarden M."/>
            <person name="Earl A."/>
            <person name="Young S.K."/>
            <person name="Zeng Q."/>
            <person name="Koehrsen M."/>
            <person name="Alvarado L."/>
            <person name="Berlin A."/>
            <person name="Bochicchio J."/>
            <person name="Borenstein D."/>
            <person name="Chapman S.B."/>
            <person name="Chen Z."/>
            <person name="Engels R."/>
            <person name="Freedman E."/>
            <person name="Gellesch M."/>
            <person name="Goldberg J."/>
            <person name="Griggs A."/>
            <person name="Gujja S."/>
            <person name="Heilman E."/>
            <person name="Heiman D."/>
            <person name="Hepburn T."/>
            <person name="Howarth C."/>
            <person name="Jen D."/>
            <person name="Larson L."/>
            <person name="Lewis B."/>
            <person name="Mehta T."/>
            <person name="Park D."/>
            <person name="Pearson M."/>
            <person name="Roberts A."/>
            <person name="Saif S."/>
            <person name="Shea T."/>
            <person name="Shenoy N."/>
            <person name="Sisk P."/>
            <person name="Stolte C."/>
            <person name="Sykes S."/>
            <person name="Thomson T."/>
            <person name="Walk T."/>
            <person name="White J."/>
            <person name="Yandava C."/>
            <person name="Izard J."/>
            <person name="Baranova O.V."/>
            <person name="Blanton J.M."/>
            <person name="Tanner A.C."/>
            <person name="Dewhirst F.E."/>
            <person name="Haas B."/>
            <person name="Nusbaum C."/>
            <person name="Birren B."/>
        </authorList>
    </citation>
    <scope>NUCLEOTIDE SEQUENCE [LARGE SCALE GENOMIC DNA]</scope>
    <source>
        <strain evidence="2">1-1 BBBD Race 1</strain>
    </source>
</reference>